<dbReference type="Gene3D" id="2.40.50.100">
    <property type="match status" value="1"/>
</dbReference>
<dbReference type="SUPFAM" id="SSF51230">
    <property type="entry name" value="Single hybrid motif"/>
    <property type="match status" value="1"/>
</dbReference>
<dbReference type="InterPro" id="IPR004167">
    <property type="entry name" value="PSBD"/>
</dbReference>
<feature type="domain" description="Peripheral subunit-binding (PSBD)" evidence="7">
    <location>
        <begin position="136"/>
        <end position="174"/>
    </location>
</feature>
<dbReference type="Proteomes" id="UP000002218">
    <property type="component" value="Chromosome"/>
</dbReference>
<accession>C8XIC4</accession>
<dbReference type="InParanoid" id="C8XIC4"/>
<organism evidence="8 9">
    <name type="scientific">Nakamurella multipartita (strain ATCC 700099 / DSM 44233 / CIP 104796 / JCM 9543 / NBRC 105858 / Y-104)</name>
    <name type="common">Microsphaera multipartita</name>
    <dbReference type="NCBI Taxonomy" id="479431"/>
    <lineage>
        <taxon>Bacteria</taxon>
        <taxon>Bacillati</taxon>
        <taxon>Actinomycetota</taxon>
        <taxon>Actinomycetes</taxon>
        <taxon>Nakamurellales</taxon>
        <taxon>Nakamurellaceae</taxon>
        <taxon>Nakamurella</taxon>
    </lineage>
</organism>
<evidence type="ECO:0000256" key="1">
    <source>
        <dbReference type="ARBA" id="ARBA00001938"/>
    </source>
</evidence>
<dbReference type="CDD" id="cd06849">
    <property type="entry name" value="lipoyl_domain"/>
    <property type="match status" value="1"/>
</dbReference>
<reference evidence="8 9" key="2">
    <citation type="journal article" date="2010" name="Stand. Genomic Sci.">
        <title>Complete genome sequence of Nakamurella multipartita type strain (Y-104).</title>
        <authorList>
            <person name="Tice H."/>
            <person name="Mayilraj S."/>
            <person name="Sims D."/>
            <person name="Lapidus A."/>
            <person name="Nolan M."/>
            <person name="Lucas S."/>
            <person name="Glavina Del Rio T."/>
            <person name="Copeland A."/>
            <person name="Cheng J.F."/>
            <person name="Meincke L."/>
            <person name="Bruce D."/>
            <person name="Goodwin L."/>
            <person name="Pitluck S."/>
            <person name="Ivanova N."/>
            <person name="Mavromatis K."/>
            <person name="Ovchinnikova G."/>
            <person name="Pati A."/>
            <person name="Chen A."/>
            <person name="Palaniappan K."/>
            <person name="Land M."/>
            <person name="Hauser L."/>
            <person name="Chang Y.J."/>
            <person name="Jeffries C.D."/>
            <person name="Detter J.C."/>
            <person name="Brettin T."/>
            <person name="Rohde M."/>
            <person name="Goker M."/>
            <person name="Bristow J."/>
            <person name="Eisen J.A."/>
            <person name="Markowitz V."/>
            <person name="Hugenholtz P."/>
            <person name="Kyrpides N.C."/>
            <person name="Klenk H.P."/>
            <person name="Chen F."/>
        </authorList>
    </citation>
    <scope>NUCLEOTIDE SEQUENCE [LARGE SCALE GENOMIC DNA]</scope>
    <source>
        <strain evidence="9">ATCC 700099 / DSM 44233 / CIP 104796 / JCM 9543 / NBRC 105858 / Y-104</strain>
    </source>
</reference>
<evidence type="ECO:0000313" key="9">
    <source>
        <dbReference type="Proteomes" id="UP000002218"/>
    </source>
</evidence>
<dbReference type="InterPro" id="IPR001078">
    <property type="entry name" value="2-oxoacid_DH_actylTfrase"/>
</dbReference>
<dbReference type="InterPro" id="IPR036625">
    <property type="entry name" value="E3-bd_dom_sf"/>
</dbReference>
<dbReference type="Pfam" id="PF00198">
    <property type="entry name" value="2-oxoacid_dh"/>
    <property type="match status" value="1"/>
</dbReference>
<dbReference type="InterPro" id="IPR000089">
    <property type="entry name" value="Biotin_lipoyl"/>
</dbReference>
<dbReference type="PROSITE" id="PS50968">
    <property type="entry name" value="BIOTINYL_LIPOYL"/>
    <property type="match status" value="1"/>
</dbReference>
<dbReference type="PROSITE" id="PS51826">
    <property type="entry name" value="PSBD"/>
    <property type="match status" value="1"/>
</dbReference>
<dbReference type="eggNOG" id="COG0508">
    <property type="taxonomic scope" value="Bacteria"/>
</dbReference>
<dbReference type="STRING" id="479431.Namu_2115"/>
<dbReference type="KEGG" id="nml:Namu_2115"/>
<dbReference type="GO" id="GO:0016746">
    <property type="term" value="F:acyltransferase activity"/>
    <property type="evidence" value="ECO:0007669"/>
    <property type="project" value="UniProtKB-KW"/>
</dbReference>
<dbReference type="InterPro" id="IPR045257">
    <property type="entry name" value="E2/Pdx1"/>
</dbReference>
<protein>
    <recommendedName>
        <fullName evidence="4">Dihydrolipoamide acetyltransferase component of pyruvate dehydrogenase complex</fullName>
        <ecNumber evidence="4">2.3.1.-</ecNumber>
    </recommendedName>
</protein>
<evidence type="ECO:0000313" key="8">
    <source>
        <dbReference type="EMBL" id="ACV78493.1"/>
    </source>
</evidence>
<dbReference type="GO" id="GO:0006086">
    <property type="term" value="P:pyruvate decarboxylation to acetyl-CoA"/>
    <property type="evidence" value="ECO:0007669"/>
    <property type="project" value="InterPro"/>
</dbReference>
<name>C8XIC4_NAKMY</name>
<proteinExistence type="inferred from homology"/>
<feature type="region of interest" description="Disordered" evidence="5">
    <location>
        <begin position="175"/>
        <end position="219"/>
    </location>
</feature>
<comment type="cofactor">
    <cofactor evidence="1 4">
        <name>(R)-lipoate</name>
        <dbReference type="ChEBI" id="CHEBI:83088"/>
    </cofactor>
</comment>
<keyword evidence="4" id="KW-0808">Transferase</keyword>
<evidence type="ECO:0000259" key="6">
    <source>
        <dbReference type="PROSITE" id="PS50968"/>
    </source>
</evidence>
<feature type="domain" description="Lipoyl-binding" evidence="6">
    <location>
        <begin position="2"/>
        <end position="77"/>
    </location>
</feature>
<sequence length="437" mass="45335">MAHLLRMPEVAAGGTRAVLATWSVAENAAYTERDTLAEIETDKATVDLDADADGVVLRLLVAAGAEVGVGDPIALLGGPDEREGDVAALLAGFGVPTNPASGPGPQTRAEPDAAGSVGGSPAAEGTSPEEGPARLFASPLARTLARAAGLDLTRLAPDSGPGGRIRRVDVQAALADRDGASESRAPSGPGDGAPPGGRPVSDGRTEPVPPGAGFVDLPHSRSRRAIATRLTESARTVPHFYLEGTARVDALLALRRELNEDAPRRISINDLIVKAAARAHRLVPELNVIWTPQAVRRFDHVDIGVAVAAERGLVTPTLRGVDTLSIGAVAEQTADLIRRADAGRLRPEELTGGALCVTNLGMFGTERFSAIINPPQSAILAVGAAREEPIVVDGRLAVGTVLKVTVSVDHRAVDGREAAGWLRTFLAILEKPVRILT</sequence>
<dbReference type="AlphaFoldDB" id="C8XIC4"/>
<dbReference type="EMBL" id="CP001737">
    <property type="protein sequence ID" value="ACV78493.1"/>
    <property type="molecule type" value="Genomic_DNA"/>
</dbReference>
<dbReference type="Pfam" id="PF00364">
    <property type="entry name" value="Biotin_lipoyl"/>
    <property type="match status" value="1"/>
</dbReference>
<dbReference type="HOGENOM" id="CLU_016733_10_2_11"/>
<dbReference type="InterPro" id="IPR023213">
    <property type="entry name" value="CAT-like_dom_sf"/>
</dbReference>
<keyword evidence="3 4" id="KW-0450">Lipoyl</keyword>
<evidence type="ECO:0000256" key="2">
    <source>
        <dbReference type="ARBA" id="ARBA00007317"/>
    </source>
</evidence>
<evidence type="ECO:0000256" key="3">
    <source>
        <dbReference type="ARBA" id="ARBA00022823"/>
    </source>
</evidence>
<dbReference type="PANTHER" id="PTHR23151">
    <property type="entry name" value="DIHYDROLIPOAMIDE ACETYL/SUCCINYL-TRANSFERASE-RELATED"/>
    <property type="match status" value="1"/>
</dbReference>
<dbReference type="OrthoDB" id="9805770at2"/>
<gene>
    <name evidence="8" type="ordered locus">Namu_2115</name>
</gene>
<dbReference type="EC" id="2.3.1.-" evidence="4"/>
<keyword evidence="4" id="KW-0012">Acyltransferase</keyword>
<comment type="similarity">
    <text evidence="2 4">Belongs to the 2-oxoacid dehydrogenase family.</text>
</comment>
<evidence type="ECO:0000256" key="5">
    <source>
        <dbReference type="SAM" id="MobiDB-lite"/>
    </source>
</evidence>
<keyword evidence="9" id="KW-1185">Reference proteome</keyword>
<evidence type="ECO:0000256" key="4">
    <source>
        <dbReference type="RuleBase" id="RU003423"/>
    </source>
</evidence>
<dbReference type="PANTHER" id="PTHR23151:SF90">
    <property type="entry name" value="DIHYDROLIPOYLLYSINE-RESIDUE ACETYLTRANSFERASE COMPONENT OF PYRUVATE DEHYDROGENASE COMPLEX, MITOCHONDRIAL-RELATED"/>
    <property type="match status" value="1"/>
</dbReference>
<dbReference type="Gene3D" id="3.30.559.10">
    <property type="entry name" value="Chloramphenicol acetyltransferase-like domain"/>
    <property type="match status" value="1"/>
</dbReference>
<feature type="region of interest" description="Disordered" evidence="5">
    <location>
        <begin position="97"/>
        <end position="133"/>
    </location>
</feature>
<evidence type="ECO:0000259" key="7">
    <source>
        <dbReference type="PROSITE" id="PS51826"/>
    </source>
</evidence>
<reference evidence="9" key="1">
    <citation type="submission" date="2009-09" db="EMBL/GenBank/DDBJ databases">
        <title>The complete genome of Nakamurella multipartita DSM 44233.</title>
        <authorList>
            <consortium name="US DOE Joint Genome Institute (JGI-PGF)"/>
            <person name="Lucas S."/>
            <person name="Copeland A."/>
            <person name="Lapidus A."/>
            <person name="Glavina del Rio T."/>
            <person name="Dalin E."/>
            <person name="Tice H."/>
            <person name="Bruce D."/>
            <person name="Goodwin L."/>
            <person name="Pitluck S."/>
            <person name="Kyrpides N."/>
            <person name="Mavromatis K."/>
            <person name="Ivanova N."/>
            <person name="Ovchinnikova G."/>
            <person name="Sims D."/>
            <person name="Meincke L."/>
            <person name="Brettin T."/>
            <person name="Detter J.C."/>
            <person name="Han C."/>
            <person name="Larimer F."/>
            <person name="Land M."/>
            <person name="Hauser L."/>
            <person name="Markowitz V."/>
            <person name="Cheng J.-F."/>
            <person name="Hugenholtz P."/>
            <person name="Woyke T."/>
            <person name="Wu D."/>
            <person name="Klenk H.-P."/>
            <person name="Eisen J.A."/>
        </authorList>
    </citation>
    <scope>NUCLEOTIDE SEQUENCE [LARGE SCALE GENOMIC DNA]</scope>
    <source>
        <strain evidence="9">ATCC 700099 / DSM 44233 / CIP 104796 / JCM 9543 / NBRC 105858 / Y-104</strain>
    </source>
</reference>
<dbReference type="SUPFAM" id="SSF47005">
    <property type="entry name" value="Peripheral subunit-binding domain of 2-oxo acid dehydrogenase complex"/>
    <property type="match status" value="1"/>
</dbReference>
<dbReference type="Pfam" id="PF02817">
    <property type="entry name" value="E3_binding"/>
    <property type="match status" value="1"/>
</dbReference>
<dbReference type="RefSeq" id="WP_015747385.1">
    <property type="nucleotide sequence ID" value="NC_013235.1"/>
</dbReference>
<dbReference type="Gene3D" id="4.10.320.10">
    <property type="entry name" value="E3-binding domain"/>
    <property type="match status" value="1"/>
</dbReference>
<dbReference type="SUPFAM" id="SSF52777">
    <property type="entry name" value="CoA-dependent acyltransferases"/>
    <property type="match status" value="1"/>
</dbReference>
<dbReference type="InterPro" id="IPR011053">
    <property type="entry name" value="Single_hybrid_motif"/>
</dbReference>
<dbReference type="GO" id="GO:0045254">
    <property type="term" value="C:pyruvate dehydrogenase complex"/>
    <property type="evidence" value="ECO:0007669"/>
    <property type="project" value="InterPro"/>
</dbReference>